<accession>A0A2A9CSN1</accession>
<organism evidence="1 2">
    <name type="scientific">Propionicimonas paludicola</name>
    <dbReference type="NCBI Taxonomy" id="185243"/>
    <lineage>
        <taxon>Bacteria</taxon>
        <taxon>Bacillati</taxon>
        <taxon>Actinomycetota</taxon>
        <taxon>Actinomycetes</taxon>
        <taxon>Propionibacteriales</taxon>
        <taxon>Nocardioidaceae</taxon>
        <taxon>Propionicimonas</taxon>
    </lineage>
</organism>
<dbReference type="EMBL" id="PDJC01000001">
    <property type="protein sequence ID" value="PFG17191.1"/>
    <property type="molecule type" value="Genomic_DNA"/>
</dbReference>
<reference evidence="1 2" key="1">
    <citation type="submission" date="2017-10" db="EMBL/GenBank/DDBJ databases">
        <title>Sequencing the genomes of 1000 actinobacteria strains.</title>
        <authorList>
            <person name="Klenk H.-P."/>
        </authorList>
    </citation>
    <scope>NUCLEOTIDE SEQUENCE [LARGE SCALE GENOMIC DNA]</scope>
    <source>
        <strain evidence="1 2">DSM 15597</strain>
    </source>
</reference>
<sequence length="126" mass="13299">MLEVDFSDVLRAAAEMGGKGAAVVDAIEPVLERSAVNIKQAMAEEFKKHRHFRRIAPDVSYDRIGHFTSTLGYEIGPTPTMDAGSLAGIAVEGGANGGGGKVKIDHIVDVEAPKTEAMIMAAMGFL</sequence>
<evidence type="ECO:0000313" key="2">
    <source>
        <dbReference type="Proteomes" id="UP000226079"/>
    </source>
</evidence>
<evidence type="ECO:0000313" key="1">
    <source>
        <dbReference type="EMBL" id="PFG17191.1"/>
    </source>
</evidence>
<proteinExistence type="predicted"/>
<protein>
    <submittedName>
        <fullName evidence="1">Uncharacterized protein</fullName>
    </submittedName>
</protein>
<dbReference type="AlphaFoldDB" id="A0A2A9CSN1"/>
<dbReference type="OrthoDB" id="3233584at2"/>
<dbReference type="Proteomes" id="UP000226079">
    <property type="component" value="Unassembled WGS sequence"/>
</dbReference>
<name>A0A2A9CSN1_9ACTN</name>
<gene>
    <name evidence="1" type="ORF">ATK74_1754</name>
</gene>
<comment type="caution">
    <text evidence="1">The sequence shown here is derived from an EMBL/GenBank/DDBJ whole genome shotgun (WGS) entry which is preliminary data.</text>
</comment>
<keyword evidence="2" id="KW-1185">Reference proteome</keyword>
<dbReference type="RefSeq" id="WP_098460648.1">
    <property type="nucleotide sequence ID" value="NZ_PDJC01000001.1"/>
</dbReference>